<feature type="transmembrane region" description="Helical" evidence="6">
    <location>
        <begin position="46"/>
        <end position="66"/>
    </location>
</feature>
<dbReference type="PANTHER" id="PTHR12709">
    <property type="entry name" value="DNA-DIRECTED RNA POLYMERASE II, III"/>
    <property type="match status" value="1"/>
</dbReference>
<evidence type="ECO:0000256" key="5">
    <source>
        <dbReference type="RuleBase" id="RU369086"/>
    </source>
</evidence>
<protein>
    <recommendedName>
        <fullName evidence="5">DNA-directed RNA polymerase subunit</fullName>
    </recommendedName>
</protein>
<dbReference type="EMBL" id="PNBA02000018">
    <property type="protein sequence ID" value="KAG6392795.1"/>
    <property type="molecule type" value="Genomic_DNA"/>
</dbReference>
<dbReference type="Pfam" id="PF08292">
    <property type="entry name" value="RNA_pol_Rbc25"/>
    <property type="match status" value="1"/>
</dbReference>
<reference evidence="8" key="2">
    <citation type="submission" date="2020-08" db="EMBL/GenBank/DDBJ databases">
        <title>Plant Genome Project.</title>
        <authorList>
            <person name="Zhang R.-G."/>
        </authorList>
    </citation>
    <scope>NUCLEOTIDE SEQUENCE</scope>
    <source>
        <strain evidence="8">Huo1</strain>
        <tissue evidence="8">Leaf</tissue>
    </source>
</reference>
<evidence type="ECO:0000313" key="8">
    <source>
        <dbReference type="EMBL" id="KAG6392795.1"/>
    </source>
</evidence>
<dbReference type="SUPFAM" id="SSF88798">
    <property type="entry name" value="N-terminal, heterodimerisation domain of RBP7 (RpoE)"/>
    <property type="match status" value="1"/>
</dbReference>
<dbReference type="Proteomes" id="UP000298416">
    <property type="component" value="Unassembled WGS sequence"/>
</dbReference>
<keyword evidence="6" id="KW-0812">Transmembrane</keyword>
<dbReference type="InterPro" id="IPR012340">
    <property type="entry name" value="NA-bd_OB-fold"/>
</dbReference>
<comment type="subcellular location">
    <subcellularLocation>
        <location evidence="1 5">Nucleus</location>
    </subcellularLocation>
</comment>
<dbReference type="AlphaFoldDB" id="A0A8X8WDU7"/>
<evidence type="ECO:0000313" key="9">
    <source>
        <dbReference type="Proteomes" id="UP000298416"/>
    </source>
</evidence>
<accession>A0A8X8WDU7</accession>
<keyword evidence="6" id="KW-0472">Membrane</keyword>
<reference evidence="8" key="1">
    <citation type="submission" date="2018-01" db="EMBL/GenBank/DDBJ databases">
        <authorList>
            <person name="Mao J.F."/>
        </authorList>
    </citation>
    <scope>NUCLEOTIDE SEQUENCE</scope>
    <source>
        <strain evidence="8">Huo1</strain>
        <tissue evidence="8">Leaf</tissue>
    </source>
</reference>
<comment type="function">
    <text evidence="5">DNA-dependent RNA polymerase which catalyzes the transcription of DNA into RNA using the four ribonucleoside triphosphates as substrates.</text>
</comment>
<evidence type="ECO:0000256" key="6">
    <source>
        <dbReference type="SAM" id="Phobius"/>
    </source>
</evidence>
<comment type="caution">
    <text evidence="8">The sequence shown here is derived from an EMBL/GenBank/DDBJ whole genome shotgun (WGS) entry which is preliminary data.</text>
</comment>
<keyword evidence="3 5" id="KW-0240">DNA-directed RNA polymerase</keyword>
<comment type="similarity">
    <text evidence="2">Belongs to the eukaryotic RPB7/RPC8 RNA polymerase subunit family.</text>
</comment>
<evidence type="ECO:0000256" key="1">
    <source>
        <dbReference type="ARBA" id="ARBA00004123"/>
    </source>
</evidence>
<evidence type="ECO:0000259" key="7">
    <source>
        <dbReference type="Pfam" id="PF08292"/>
    </source>
</evidence>
<name>A0A8X8WDU7_SALSN</name>
<keyword evidence="9" id="KW-1185">Reference proteome</keyword>
<dbReference type="InterPro" id="IPR036898">
    <property type="entry name" value="RNA_pol_Rpb7-like_N_sf"/>
</dbReference>
<sequence>MFFLSEIEHTLMLPPHLLNRPLDEAIKEQLDLIFLDKVSLSLSLSLSLYFLHLLTYTLLADSYFLVKFRLVMFRPFVGEIITARLKESTVDGLRLSLGFFDDIYVPVPFLFSPNRNEPVPGHRNRVNWIWNYMDEDYSVDAEDEIMFKVHDVSYPPIPLEPKDVKPFAPMVVTALLHGGGDLGVKHLDCGEGSIV</sequence>
<evidence type="ECO:0000256" key="2">
    <source>
        <dbReference type="ARBA" id="ARBA00009307"/>
    </source>
</evidence>
<feature type="domain" description="RNA polymerase III subunit Rpc25" evidence="7">
    <location>
        <begin position="79"/>
        <end position="157"/>
    </location>
</feature>
<dbReference type="Gene3D" id="2.40.50.140">
    <property type="entry name" value="Nucleic acid-binding proteins"/>
    <property type="match status" value="1"/>
</dbReference>
<dbReference type="PANTHER" id="PTHR12709:SF1">
    <property type="entry name" value="DNA-DIRECTED RNA POLYMERASE III SUBUNIT RPC8"/>
    <property type="match status" value="1"/>
</dbReference>
<gene>
    <name evidence="8" type="ORF">SASPL_147022</name>
</gene>
<organism evidence="8">
    <name type="scientific">Salvia splendens</name>
    <name type="common">Scarlet sage</name>
    <dbReference type="NCBI Taxonomy" id="180675"/>
    <lineage>
        <taxon>Eukaryota</taxon>
        <taxon>Viridiplantae</taxon>
        <taxon>Streptophyta</taxon>
        <taxon>Embryophyta</taxon>
        <taxon>Tracheophyta</taxon>
        <taxon>Spermatophyta</taxon>
        <taxon>Magnoliopsida</taxon>
        <taxon>eudicotyledons</taxon>
        <taxon>Gunneridae</taxon>
        <taxon>Pentapetalae</taxon>
        <taxon>asterids</taxon>
        <taxon>lamiids</taxon>
        <taxon>Lamiales</taxon>
        <taxon>Lamiaceae</taxon>
        <taxon>Nepetoideae</taxon>
        <taxon>Mentheae</taxon>
        <taxon>Salviinae</taxon>
        <taxon>Salvia</taxon>
        <taxon>Salvia subgen. Calosphace</taxon>
        <taxon>core Calosphace</taxon>
    </lineage>
</organism>
<keyword evidence="6" id="KW-1133">Transmembrane helix</keyword>
<dbReference type="InterPro" id="IPR045113">
    <property type="entry name" value="Rpb7-like"/>
</dbReference>
<evidence type="ECO:0000256" key="4">
    <source>
        <dbReference type="ARBA" id="ARBA00023163"/>
    </source>
</evidence>
<dbReference type="GO" id="GO:0005666">
    <property type="term" value="C:RNA polymerase III complex"/>
    <property type="evidence" value="ECO:0007669"/>
    <property type="project" value="TreeGrafter"/>
</dbReference>
<keyword evidence="5" id="KW-0539">Nucleus</keyword>
<dbReference type="Gene3D" id="3.30.1490.120">
    <property type="entry name" value="RNA polymerase Rpb7-like, N-terminal domain"/>
    <property type="match status" value="1"/>
</dbReference>
<evidence type="ECO:0000256" key="3">
    <source>
        <dbReference type="ARBA" id="ARBA00022478"/>
    </source>
</evidence>
<dbReference type="InterPro" id="IPR013238">
    <property type="entry name" value="RNA_pol_III_Rbc25"/>
</dbReference>
<proteinExistence type="inferred from homology"/>
<keyword evidence="4 5" id="KW-0804">Transcription</keyword>
<dbReference type="GO" id="GO:0006384">
    <property type="term" value="P:transcription initiation at RNA polymerase III promoter"/>
    <property type="evidence" value="ECO:0007669"/>
    <property type="project" value="TreeGrafter"/>
</dbReference>